<accession>A0A921RLD1</accession>
<name>A0A921RLD1_SORBI</name>
<feature type="transmembrane region" description="Helical" evidence="1">
    <location>
        <begin position="449"/>
        <end position="467"/>
    </location>
</feature>
<feature type="transmembrane region" description="Helical" evidence="1">
    <location>
        <begin position="185"/>
        <end position="203"/>
    </location>
</feature>
<dbReference type="PANTHER" id="PTHR31325">
    <property type="entry name" value="OS01G0798800 PROTEIN-RELATED"/>
    <property type="match status" value="1"/>
</dbReference>
<keyword evidence="1" id="KW-1133">Transmembrane helix</keyword>
<organism evidence="3 4">
    <name type="scientific">Sorghum bicolor</name>
    <name type="common">Sorghum</name>
    <name type="synonym">Sorghum vulgare</name>
    <dbReference type="NCBI Taxonomy" id="4558"/>
    <lineage>
        <taxon>Eukaryota</taxon>
        <taxon>Viridiplantae</taxon>
        <taxon>Streptophyta</taxon>
        <taxon>Embryophyta</taxon>
        <taxon>Tracheophyta</taxon>
        <taxon>Spermatophyta</taxon>
        <taxon>Magnoliopsida</taxon>
        <taxon>Liliopsida</taxon>
        <taxon>Poales</taxon>
        <taxon>Poaceae</taxon>
        <taxon>PACMAD clade</taxon>
        <taxon>Panicoideae</taxon>
        <taxon>Andropogonodae</taxon>
        <taxon>Andropogoneae</taxon>
        <taxon>Sorghinae</taxon>
        <taxon>Sorghum</taxon>
    </lineage>
</organism>
<evidence type="ECO:0000313" key="4">
    <source>
        <dbReference type="Proteomes" id="UP000807115"/>
    </source>
</evidence>
<reference evidence="3" key="1">
    <citation type="journal article" date="2019" name="BMC Genomics">
        <title>A new reference genome for Sorghum bicolor reveals high levels of sequence similarity between sweet and grain genotypes: implications for the genetics of sugar metabolism.</title>
        <authorList>
            <person name="Cooper E.A."/>
            <person name="Brenton Z.W."/>
            <person name="Flinn B.S."/>
            <person name="Jenkins J."/>
            <person name="Shu S."/>
            <person name="Flowers D."/>
            <person name="Luo F."/>
            <person name="Wang Y."/>
            <person name="Xia P."/>
            <person name="Barry K."/>
            <person name="Daum C."/>
            <person name="Lipzen A."/>
            <person name="Yoshinaga Y."/>
            <person name="Schmutz J."/>
            <person name="Saski C."/>
            <person name="Vermerris W."/>
            <person name="Kresovich S."/>
        </authorList>
    </citation>
    <scope>NUCLEOTIDE SEQUENCE</scope>
</reference>
<dbReference type="EMBL" id="CM027681">
    <property type="protein sequence ID" value="KAG0541551.1"/>
    <property type="molecule type" value="Genomic_DNA"/>
</dbReference>
<evidence type="ECO:0000313" key="3">
    <source>
        <dbReference type="EMBL" id="KAG0541551.1"/>
    </source>
</evidence>
<feature type="transmembrane region" description="Helical" evidence="1">
    <location>
        <begin position="45"/>
        <end position="65"/>
    </location>
</feature>
<dbReference type="Proteomes" id="UP000807115">
    <property type="component" value="Chromosome 2"/>
</dbReference>
<dbReference type="AlphaFoldDB" id="A0A921RLD1"/>
<feature type="transmembrane region" description="Helical" evidence="1">
    <location>
        <begin position="77"/>
        <end position="94"/>
    </location>
</feature>
<evidence type="ECO:0000259" key="2">
    <source>
        <dbReference type="Pfam" id="PF13968"/>
    </source>
</evidence>
<feature type="transmembrane region" description="Helical" evidence="1">
    <location>
        <begin position="381"/>
        <end position="406"/>
    </location>
</feature>
<feature type="transmembrane region" description="Helical" evidence="1">
    <location>
        <begin position="160"/>
        <end position="179"/>
    </location>
</feature>
<keyword evidence="1" id="KW-0472">Membrane</keyword>
<feature type="domain" description="DUF4220" evidence="2">
    <location>
        <begin position="83"/>
        <end position="523"/>
    </location>
</feature>
<dbReference type="InterPro" id="IPR007658">
    <property type="entry name" value="DUF594"/>
</dbReference>
<gene>
    <name evidence="3" type="ORF">BDA96_02G026200</name>
</gene>
<keyword evidence="1" id="KW-0812">Transmembrane</keyword>
<dbReference type="Pfam" id="PF04578">
    <property type="entry name" value="DUF594"/>
    <property type="match status" value="1"/>
</dbReference>
<dbReference type="InterPro" id="IPR025315">
    <property type="entry name" value="DUF4220"/>
</dbReference>
<protein>
    <recommendedName>
        <fullName evidence="2">DUF4220 domain-containing protein</fullName>
    </recommendedName>
</protein>
<sequence length="794" mass="90049">MARNNATTSICYNDAALRKCSSNISCSHEFLGAFIEIMGGKMWRVNMLIVMDAVLAGVIVVIGAYARRYRYHSLTRFIFLGATTLYLPIISYVVSTIGSNTNDYIHEDEALGTLTAATCHGGFHQFTVVSWAFLVQIVVTNTSVIVAFDDKEGRNKGPPVQLLVQGIWTLYLGVSVMGPIKSNKWQFHLELMLFAVIFAKIVLKYYAFEKARHSLAFGRNPRLISGYMKHLQLQEASELDEPWAGQDAHPPPPLLVMGEDDIQVEKKPHGYVCKDLSRGTLINRMGIVTFDKVWQLDDDRLAMSRPQLKDICLSFSLFKLLRCRFARYEFANAGSMRALNNFFSLLLKEGNHARVFGVIVDELSFIQDYYYSSLPVSYSKYWLPILSVSISFLSIVYCLVAGSFIIKGLVLKWEPKYEHQMRCHLWCSERYLISDMQKKYFGHFLFDDVPLFFLLALVVMAEANYIASYICSNWTKVALICHYIRHASLQHSLRVQKWFVLLLQCKWELMKHWDEKMGQSSILVVHPRTTPLVLLRRLLGLPDLDRSVKKIPEAVKVCIMHTMTHYISIGQSNGKNSLLLSQAGGERFLWACSSSSGTSDIILTWHIATCILEVRHPYQCGQEHGSWPYLNYKIAATHLSRYCTYLMAWSPDLLPDHEEWSTRLYEMVKNDAKRALSECSCTAVGPEAEYEQVIQLLSVNSRHEVIKKGVVLGKQLVELMEGQETAWMVLAEFWSEMILYIAPSDNVRGHLEAIARGGELITLLWALLSHVGIVSRPGDAAGTATNDASSAPHR</sequence>
<feature type="transmembrane region" description="Helical" evidence="1">
    <location>
        <begin position="128"/>
        <end position="148"/>
    </location>
</feature>
<dbReference type="Pfam" id="PF13968">
    <property type="entry name" value="DUF4220"/>
    <property type="match status" value="1"/>
</dbReference>
<reference evidence="3" key="2">
    <citation type="submission" date="2020-10" db="EMBL/GenBank/DDBJ databases">
        <authorList>
            <person name="Cooper E.A."/>
            <person name="Brenton Z.W."/>
            <person name="Flinn B.S."/>
            <person name="Jenkins J."/>
            <person name="Shu S."/>
            <person name="Flowers D."/>
            <person name="Luo F."/>
            <person name="Wang Y."/>
            <person name="Xia P."/>
            <person name="Barry K."/>
            <person name="Daum C."/>
            <person name="Lipzen A."/>
            <person name="Yoshinaga Y."/>
            <person name="Schmutz J."/>
            <person name="Saski C."/>
            <person name="Vermerris W."/>
            <person name="Kresovich S."/>
        </authorList>
    </citation>
    <scope>NUCLEOTIDE SEQUENCE</scope>
</reference>
<comment type="caution">
    <text evidence="3">The sequence shown here is derived from an EMBL/GenBank/DDBJ whole genome shotgun (WGS) entry which is preliminary data.</text>
</comment>
<evidence type="ECO:0000256" key="1">
    <source>
        <dbReference type="SAM" id="Phobius"/>
    </source>
</evidence>
<proteinExistence type="predicted"/>